<reference evidence="1 2" key="1">
    <citation type="submission" date="2019-04" db="EMBL/GenBank/DDBJ databases">
        <title>An improved genome assembly and genetic linkage map for asparagus bean, Vigna unguiculata ssp. sesquipedialis.</title>
        <authorList>
            <person name="Xia Q."/>
            <person name="Zhang R."/>
            <person name="Dong Y."/>
        </authorList>
    </citation>
    <scope>NUCLEOTIDE SEQUENCE [LARGE SCALE GENOMIC DNA]</scope>
    <source>
        <tissue evidence="1">Leaf</tissue>
    </source>
</reference>
<dbReference type="EMBL" id="CP039347">
    <property type="protein sequence ID" value="QCD87843.1"/>
    <property type="molecule type" value="Genomic_DNA"/>
</dbReference>
<protein>
    <submittedName>
        <fullName evidence="1">Uncharacterized protein</fullName>
    </submittedName>
</protein>
<gene>
    <name evidence="1" type="ORF">DEO72_LG3g2383</name>
</gene>
<accession>A0A4D6LH46</accession>
<dbReference type="AlphaFoldDB" id="A0A4D6LH46"/>
<evidence type="ECO:0000313" key="2">
    <source>
        <dbReference type="Proteomes" id="UP000501690"/>
    </source>
</evidence>
<proteinExistence type="predicted"/>
<keyword evidence="2" id="KW-1185">Reference proteome</keyword>
<dbReference type="Proteomes" id="UP000501690">
    <property type="component" value="Linkage Group LG3"/>
</dbReference>
<organism evidence="1 2">
    <name type="scientific">Vigna unguiculata</name>
    <name type="common">Cowpea</name>
    <dbReference type="NCBI Taxonomy" id="3917"/>
    <lineage>
        <taxon>Eukaryota</taxon>
        <taxon>Viridiplantae</taxon>
        <taxon>Streptophyta</taxon>
        <taxon>Embryophyta</taxon>
        <taxon>Tracheophyta</taxon>
        <taxon>Spermatophyta</taxon>
        <taxon>Magnoliopsida</taxon>
        <taxon>eudicotyledons</taxon>
        <taxon>Gunneridae</taxon>
        <taxon>Pentapetalae</taxon>
        <taxon>rosids</taxon>
        <taxon>fabids</taxon>
        <taxon>Fabales</taxon>
        <taxon>Fabaceae</taxon>
        <taxon>Papilionoideae</taxon>
        <taxon>50 kb inversion clade</taxon>
        <taxon>NPAAA clade</taxon>
        <taxon>indigoferoid/millettioid clade</taxon>
        <taxon>Phaseoleae</taxon>
        <taxon>Vigna</taxon>
    </lineage>
</organism>
<sequence>MQPVGFPPNFLFSSSHFTIRFFFLYSTPPLKCELLLHIKVLLSPSKQPLPPSFVQPPSFAQPFVRPRRFSVLELYFHRTATPLELCLSLVASRSQTTRASCHRFSKVVVWLECRAPCRRCLPLHGHSPSTAALRRRGVSRCCRLVWAFWEEVIS</sequence>
<name>A0A4D6LH46_VIGUN</name>
<evidence type="ECO:0000313" key="1">
    <source>
        <dbReference type="EMBL" id="QCD87843.1"/>
    </source>
</evidence>